<dbReference type="InterPro" id="IPR027417">
    <property type="entry name" value="P-loop_NTPase"/>
</dbReference>
<reference evidence="1 2" key="2">
    <citation type="submission" date="2018-11" db="EMBL/GenBank/DDBJ databases">
        <authorList>
            <consortium name="Pathogen Informatics"/>
        </authorList>
    </citation>
    <scope>NUCLEOTIDE SEQUENCE [LARGE SCALE GENOMIC DNA]</scope>
</reference>
<accession>A0A183J825</accession>
<dbReference type="EMBL" id="UZAM01016801">
    <property type="protein sequence ID" value="VDP44828.1"/>
    <property type="molecule type" value="Genomic_DNA"/>
</dbReference>
<evidence type="ECO:0000313" key="2">
    <source>
        <dbReference type="Proteomes" id="UP000270296"/>
    </source>
</evidence>
<dbReference type="PANTHER" id="PTHR45703">
    <property type="entry name" value="DYNEIN HEAVY CHAIN"/>
    <property type="match status" value="1"/>
</dbReference>
<dbReference type="GO" id="GO:0007018">
    <property type="term" value="P:microtubule-based movement"/>
    <property type="evidence" value="ECO:0007669"/>
    <property type="project" value="InterPro"/>
</dbReference>
<dbReference type="Pfam" id="PF12775">
    <property type="entry name" value="AAA_7"/>
    <property type="match status" value="1"/>
</dbReference>
<dbReference type="SUPFAM" id="SSF52540">
    <property type="entry name" value="P-loop containing nucleoside triphosphate hydrolases"/>
    <property type="match status" value="1"/>
</dbReference>
<evidence type="ECO:0000313" key="1">
    <source>
        <dbReference type="EMBL" id="VDP44828.1"/>
    </source>
</evidence>
<dbReference type="GO" id="GO:0045505">
    <property type="term" value="F:dynein intermediate chain binding"/>
    <property type="evidence" value="ECO:0007669"/>
    <property type="project" value="InterPro"/>
</dbReference>
<evidence type="ECO:0000313" key="3">
    <source>
        <dbReference type="WBParaSite" id="SBAD_0001242301-mRNA-1"/>
    </source>
</evidence>
<sequence>MIRGFVGNVRRETKDEFIKEVFQWVGLTIPDSAEPWNLAYDEKHDQPMTYADEIDEQLTLSDLEDELPLIKTVTVQSSIHDLSCFIKEKSEPLLIAGPSGSGKWTLIKHCAYLLENLMVTTIHCTPQTAPIHIIQRLSESCVVTNNAYGRVYHPREGQQLLLFVKDVNFSKVDKWGSSQLIAFFHQIISHGGFVDDDLEWASLENIRLVFSVNTDLKDARCLVPIRFTSLLRICSISYPTKAELENTYTRILMPIVCNLFNASGGRAVEMTASKLARSMIEIYDKVCCRQLLA</sequence>
<proteinExistence type="predicted"/>
<reference evidence="3" key="1">
    <citation type="submission" date="2016-06" db="UniProtKB">
        <authorList>
            <consortium name="WormBaseParasite"/>
        </authorList>
    </citation>
    <scope>IDENTIFICATION</scope>
</reference>
<organism evidence="3">
    <name type="scientific">Soboliphyme baturini</name>
    <dbReference type="NCBI Taxonomy" id="241478"/>
    <lineage>
        <taxon>Eukaryota</taxon>
        <taxon>Metazoa</taxon>
        <taxon>Ecdysozoa</taxon>
        <taxon>Nematoda</taxon>
        <taxon>Enoplea</taxon>
        <taxon>Dorylaimia</taxon>
        <taxon>Dioctophymatida</taxon>
        <taxon>Dioctophymatoidea</taxon>
        <taxon>Soboliphymatidae</taxon>
        <taxon>Soboliphyme</taxon>
    </lineage>
</organism>
<dbReference type="WBParaSite" id="SBAD_0001242301-mRNA-1">
    <property type="protein sequence ID" value="SBAD_0001242301-mRNA-1"/>
    <property type="gene ID" value="SBAD_0001242301"/>
</dbReference>
<dbReference type="GO" id="GO:0030286">
    <property type="term" value="C:dynein complex"/>
    <property type="evidence" value="ECO:0007669"/>
    <property type="project" value="InterPro"/>
</dbReference>
<protein>
    <submittedName>
        <fullName evidence="3">Dynein heavy chain 7, axonemal</fullName>
    </submittedName>
</protein>
<keyword evidence="2" id="KW-1185">Reference proteome</keyword>
<dbReference type="OrthoDB" id="5593012at2759"/>
<dbReference type="InterPro" id="IPR026983">
    <property type="entry name" value="DHC"/>
</dbReference>
<dbReference type="Proteomes" id="UP000270296">
    <property type="component" value="Unassembled WGS sequence"/>
</dbReference>
<name>A0A183J825_9BILA</name>
<dbReference type="Gene3D" id="3.40.50.300">
    <property type="entry name" value="P-loop containing nucleotide triphosphate hydrolases"/>
    <property type="match status" value="1"/>
</dbReference>
<dbReference type="PANTHER" id="PTHR45703:SF22">
    <property type="entry name" value="DYNEIN CYTOPLASMIC 2 HEAVY CHAIN 1"/>
    <property type="match status" value="1"/>
</dbReference>
<dbReference type="GO" id="GO:0051959">
    <property type="term" value="F:dynein light intermediate chain binding"/>
    <property type="evidence" value="ECO:0007669"/>
    <property type="project" value="InterPro"/>
</dbReference>
<gene>
    <name evidence="1" type="ORF">SBAD_LOCUS12023</name>
</gene>
<dbReference type="AlphaFoldDB" id="A0A183J825"/>